<organism evidence="2 3">
    <name type="scientific">Rhynchophorus ferrugineus</name>
    <name type="common">Red palm weevil</name>
    <name type="synonym">Curculio ferrugineus</name>
    <dbReference type="NCBI Taxonomy" id="354439"/>
    <lineage>
        <taxon>Eukaryota</taxon>
        <taxon>Metazoa</taxon>
        <taxon>Ecdysozoa</taxon>
        <taxon>Arthropoda</taxon>
        <taxon>Hexapoda</taxon>
        <taxon>Insecta</taxon>
        <taxon>Pterygota</taxon>
        <taxon>Neoptera</taxon>
        <taxon>Endopterygota</taxon>
        <taxon>Coleoptera</taxon>
        <taxon>Polyphaga</taxon>
        <taxon>Cucujiformia</taxon>
        <taxon>Curculionidae</taxon>
        <taxon>Dryophthorinae</taxon>
        <taxon>Rhynchophorus</taxon>
    </lineage>
</organism>
<dbReference type="AlphaFoldDB" id="A0A834IPY4"/>
<feature type="compositionally biased region" description="Polar residues" evidence="1">
    <location>
        <begin position="1"/>
        <end position="16"/>
    </location>
</feature>
<proteinExistence type="predicted"/>
<evidence type="ECO:0000313" key="2">
    <source>
        <dbReference type="EMBL" id="KAF7285062.1"/>
    </source>
</evidence>
<comment type="caution">
    <text evidence="2">The sequence shown here is derived from an EMBL/GenBank/DDBJ whole genome shotgun (WGS) entry which is preliminary data.</text>
</comment>
<evidence type="ECO:0000256" key="1">
    <source>
        <dbReference type="SAM" id="MobiDB-lite"/>
    </source>
</evidence>
<sequence>MSDEQQLNATSVNGFQNPPMMPMNADPLTCGSHGASQWNSYGMDYPEPPLYQSASHTLPNIPYPAFNHQNLYKPDNKLMSTTDNITYYGSETTQQPQQYPISSTENVFSGNIPTEIPVVYV</sequence>
<protein>
    <submittedName>
        <fullName evidence="2">Uncharacterized protein</fullName>
    </submittedName>
</protein>
<name>A0A834IPY4_RHYFE</name>
<keyword evidence="3" id="KW-1185">Reference proteome</keyword>
<accession>A0A834IPY4</accession>
<reference evidence="2" key="1">
    <citation type="submission" date="2020-08" db="EMBL/GenBank/DDBJ databases">
        <title>Genome sequencing and assembly of the red palm weevil Rhynchophorus ferrugineus.</title>
        <authorList>
            <person name="Dias G.B."/>
            <person name="Bergman C.M."/>
            <person name="Manee M."/>
        </authorList>
    </citation>
    <scope>NUCLEOTIDE SEQUENCE</scope>
    <source>
        <strain evidence="2">AA-2017</strain>
        <tissue evidence="2">Whole larva</tissue>
    </source>
</reference>
<gene>
    <name evidence="2" type="ORF">GWI33_011913</name>
</gene>
<dbReference type="Proteomes" id="UP000625711">
    <property type="component" value="Unassembled WGS sequence"/>
</dbReference>
<feature type="region of interest" description="Disordered" evidence="1">
    <location>
        <begin position="1"/>
        <end position="28"/>
    </location>
</feature>
<dbReference type="EMBL" id="JAACXV010000061">
    <property type="protein sequence ID" value="KAF7285062.1"/>
    <property type="molecule type" value="Genomic_DNA"/>
</dbReference>
<evidence type="ECO:0000313" key="3">
    <source>
        <dbReference type="Proteomes" id="UP000625711"/>
    </source>
</evidence>